<dbReference type="OrthoDB" id="2606601at2759"/>
<dbReference type="RefSeq" id="XP_041186018.1">
    <property type="nucleotide sequence ID" value="XM_041331959.1"/>
</dbReference>
<name>A0A9P7DR91_9AGAM</name>
<evidence type="ECO:0000313" key="1">
    <source>
        <dbReference type="EMBL" id="KAG1801164.1"/>
    </source>
</evidence>
<evidence type="ECO:0000313" key="2">
    <source>
        <dbReference type="Proteomes" id="UP000807769"/>
    </source>
</evidence>
<reference evidence="1" key="1">
    <citation type="journal article" date="2020" name="New Phytol.">
        <title>Comparative genomics reveals dynamic genome evolution in host specialist ectomycorrhizal fungi.</title>
        <authorList>
            <person name="Lofgren L.A."/>
            <person name="Nguyen N.H."/>
            <person name="Vilgalys R."/>
            <person name="Ruytinx J."/>
            <person name="Liao H.L."/>
            <person name="Branco S."/>
            <person name="Kuo A."/>
            <person name="LaButti K."/>
            <person name="Lipzen A."/>
            <person name="Andreopoulos W."/>
            <person name="Pangilinan J."/>
            <person name="Riley R."/>
            <person name="Hundley H."/>
            <person name="Na H."/>
            <person name="Barry K."/>
            <person name="Grigoriev I.V."/>
            <person name="Stajich J.E."/>
            <person name="Kennedy P.G."/>
        </authorList>
    </citation>
    <scope>NUCLEOTIDE SEQUENCE</scope>
    <source>
        <strain evidence="1">MN1</strain>
    </source>
</reference>
<dbReference type="EMBL" id="JABBWG010000099">
    <property type="protein sequence ID" value="KAG1801164.1"/>
    <property type="molecule type" value="Genomic_DNA"/>
</dbReference>
<organism evidence="1 2">
    <name type="scientific">Suillus subaureus</name>
    <dbReference type="NCBI Taxonomy" id="48587"/>
    <lineage>
        <taxon>Eukaryota</taxon>
        <taxon>Fungi</taxon>
        <taxon>Dikarya</taxon>
        <taxon>Basidiomycota</taxon>
        <taxon>Agaricomycotina</taxon>
        <taxon>Agaricomycetes</taxon>
        <taxon>Agaricomycetidae</taxon>
        <taxon>Boletales</taxon>
        <taxon>Suillineae</taxon>
        <taxon>Suillaceae</taxon>
        <taxon>Suillus</taxon>
    </lineage>
</organism>
<proteinExistence type="predicted"/>
<protein>
    <submittedName>
        <fullName evidence="1">Uncharacterized protein</fullName>
    </submittedName>
</protein>
<dbReference type="Proteomes" id="UP000807769">
    <property type="component" value="Unassembled WGS sequence"/>
</dbReference>
<dbReference type="AlphaFoldDB" id="A0A9P7DR91"/>
<dbReference type="GeneID" id="64625976"/>
<sequence length="87" mass="9768">MQRRIRATPERLSSGCKPGCPAQFDMVLISDGPHPVCLRTLHAVAGLRVAQVRAIFTLPFQFSTYTRALTYIKWFTPFRTPDPSSGM</sequence>
<accession>A0A9P7DR91</accession>
<gene>
    <name evidence="1" type="ORF">BJ212DRAFT_1286762</name>
</gene>
<comment type="caution">
    <text evidence="1">The sequence shown here is derived from an EMBL/GenBank/DDBJ whole genome shotgun (WGS) entry which is preliminary data.</text>
</comment>
<keyword evidence="2" id="KW-1185">Reference proteome</keyword>